<feature type="transmembrane region" description="Helical" evidence="1">
    <location>
        <begin position="85"/>
        <end position="106"/>
    </location>
</feature>
<evidence type="ECO:0000256" key="1">
    <source>
        <dbReference type="SAM" id="Phobius"/>
    </source>
</evidence>
<organism evidence="2 3">
    <name type="scientific">Carboxylicivirga linearis</name>
    <dbReference type="NCBI Taxonomy" id="1628157"/>
    <lineage>
        <taxon>Bacteria</taxon>
        <taxon>Pseudomonadati</taxon>
        <taxon>Bacteroidota</taxon>
        <taxon>Bacteroidia</taxon>
        <taxon>Marinilabiliales</taxon>
        <taxon>Marinilabiliaceae</taxon>
        <taxon>Carboxylicivirga</taxon>
    </lineage>
</organism>
<reference evidence="2 3" key="1">
    <citation type="journal article" date="2015" name="Int. J. Syst. Evol. Microbiol.">
        <title>Carboxylicivirga linearis sp. nov., isolated from a sea cucumber culture pond.</title>
        <authorList>
            <person name="Wang F.Q."/>
            <person name="Zhou Y.X."/>
            <person name="Lin X.Z."/>
            <person name="Chen G.J."/>
            <person name="Du Z.J."/>
        </authorList>
    </citation>
    <scope>NUCLEOTIDE SEQUENCE [LARGE SCALE GENOMIC DNA]</scope>
    <source>
        <strain evidence="2 3">FB218</strain>
    </source>
</reference>
<feature type="transmembrane region" description="Helical" evidence="1">
    <location>
        <begin position="118"/>
        <end position="136"/>
    </location>
</feature>
<comment type="caution">
    <text evidence="2">The sequence shown here is derived from an EMBL/GenBank/DDBJ whole genome shotgun (WGS) entry which is preliminary data.</text>
</comment>
<dbReference type="Proteomes" id="UP000708576">
    <property type="component" value="Unassembled WGS sequence"/>
</dbReference>
<keyword evidence="3" id="KW-1185">Reference proteome</keyword>
<proteinExistence type="predicted"/>
<accession>A0ABS5JWP3</accession>
<evidence type="ECO:0000313" key="2">
    <source>
        <dbReference type="EMBL" id="MBS2098889.1"/>
    </source>
</evidence>
<feature type="transmembrane region" description="Helical" evidence="1">
    <location>
        <begin position="52"/>
        <end position="73"/>
    </location>
</feature>
<protein>
    <submittedName>
        <fullName evidence="2">Uncharacterized protein</fullName>
    </submittedName>
</protein>
<feature type="transmembrane region" description="Helical" evidence="1">
    <location>
        <begin position="7"/>
        <end position="26"/>
    </location>
</feature>
<dbReference type="RefSeq" id="WP_212216133.1">
    <property type="nucleotide sequence ID" value="NZ_JAGUCO010000007.1"/>
</dbReference>
<gene>
    <name evidence="2" type="ORF">KEM10_11415</name>
</gene>
<dbReference type="EMBL" id="JAGUCO010000007">
    <property type="protein sequence ID" value="MBS2098889.1"/>
    <property type="molecule type" value="Genomic_DNA"/>
</dbReference>
<keyword evidence="1" id="KW-0812">Transmembrane</keyword>
<sequence length="148" mass="16290">MNKTLACTFNLLASVILMVLGIIYLFNPQYMPYHRQAVSLPWEEVPMEFQKLILALMKALGGAYLAVGITISLLQIQVNKTRNTLAVIIIFVSGIVVTISSLYASLLVRINTPGKAPYYLALLGGILLIAGLYYNIKQTKAHKKSATC</sequence>
<name>A0ABS5JWP3_9BACT</name>
<keyword evidence="1" id="KW-1133">Transmembrane helix</keyword>
<evidence type="ECO:0000313" key="3">
    <source>
        <dbReference type="Proteomes" id="UP000708576"/>
    </source>
</evidence>
<keyword evidence="1" id="KW-0472">Membrane</keyword>